<feature type="transmembrane region" description="Helical" evidence="1">
    <location>
        <begin position="7"/>
        <end position="25"/>
    </location>
</feature>
<accession>A0A6M0Q7F9</accession>
<name>A0A6M0Q7F9_9BACI</name>
<sequence>MKKRISILILLMVASLIELSLIYFVSKEYHHLNNSTFFIPFLVLVIISSFMGFSVIDHKEKYHNFNLTLGLVILVVIPVIFFISKPEYTYKHAQEMIKSHYQVTISESNFKTITVDGNEFYYIKGKKQNSEVLFSFNPHTGEYTELKK</sequence>
<keyword evidence="1" id="KW-0472">Membrane</keyword>
<feature type="transmembrane region" description="Helical" evidence="1">
    <location>
        <begin position="37"/>
        <end position="56"/>
    </location>
</feature>
<keyword evidence="1" id="KW-0812">Transmembrane</keyword>
<evidence type="ECO:0000313" key="3">
    <source>
        <dbReference type="Proteomes" id="UP000481043"/>
    </source>
</evidence>
<dbReference type="RefSeq" id="WP_163178839.1">
    <property type="nucleotide sequence ID" value="NZ_JAAIWM010000002.1"/>
</dbReference>
<dbReference type="EMBL" id="JAAIWM010000002">
    <property type="protein sequence ID" value="NEY71380.1"/>
    <property type="molecule type" value="Genomic_DNA"/>
</dbReference>
<proteinExistence type="predicted"/>
<gene>
    <name evidence="2" type="ORF">G4D63_06440</name>
</gene>
<comment type="caution">
    <text evidence="2">The sequence shown here is derived from an EMBL/GenBank/DDBJ whole genome shotgun (WGS) entry which is preliminary data.</text>
</comment>
<keyword evidence="3" id="KW-1185">Reference proteome</keyword>
<reference evidence="2 3" key="1">
    <citation type="submission" date="2020-02" db="EMBL/GenBank/DDBJ databases">
        <title>Bacillus aquiflavi sp. nov., isolated from yellow water of strong flavor Chinese baijiu in Yibin region of China.</title>
        <authorList>
            <person name="Xie J."/>
        </authorList>
    </citation>
    <scope>NUCLEOTIDE SEQUENCE [LARGE SCALE GENOMIC DNA]</scope>
    <source>
        <strain evidence="2 3">SA4</strain>
    </source>
</reference>
<dbReference type="AlphaFoldDB" id="A0A6M0Q7F9"/>
<organism evidence="2 3">
    <name type="scientific">Bacillus mesophilus</name>
    <dbReference type="NCBI Taxonomy" id="1808955"/>
    <lineage>
        <taxon>Bacteria</taxon>
        <taxon>Bacillati</taxon>
        <taxon>Bacillota</taxon>
        <taxon>Bacilli</taxon>
        <taxon>Bacillales</taxon>
        <taxon>Bacillaceae</taxon>
        <taxon>Bacillus</taxon>
    </lineage>
</organism>
<keyword evidence="1" id="KW-1133">Transmembrane helix</keyword>
<evidence type="ECO:0000313" key="2">
    <source>
        <dbReference type="EMBL" id="NEY71380.1"/>
    </source>
</evidence>
<protein>
    <submittedName>
        <fullName evidence="2">Uncharacterized protein</fullName>
    </submittedName>
</protein>
<dbReference type="Proteomes" id="UP000481043">
    <property type="component" value="Unassembled WGS sequence"/>
</dbReference>
<evidence type="ECO:0000256" key="1">
    <source>
        <dbReference type="SAM" id="Phobius"/>
    </source>
</evidence>
<feature type="transmembrane region" description="Helical" evidence="1">
    <location>
        <begin position="65"/>
        <end position="84"/>
    </location>
</feature>